<feature type="domain" description="Cytochrome oxidase subunit II copper A binding" evidence="13">
    <location>
        <begin position="164"/>
        <end position="328"/>
    </location>
</feature>
<keyword evidence="7 10" id="KW-0249">Electron transport</keyword>
<evidence type="ECO:0000256" key="6">
    <source>
        <dbReference type="ARBA" id="ARBA00022967"/>
    </source>
</evidence>
<dbReference type="Gene3D" id="1.10.287.90">
    <property type="match status" value="1"/>
</dbReference>
<dbReference type="EMBL" id="SDHW01000002">
    <property type="protein sequence ID" value="RXK60848.1"/>
    <property type="molecule type" value="Genomic_DNA"/>
</dbReference>
<evidence type="ECO:0000313" key="16">
    <source>
        <dbReference type="Proteomes" id="UP000290204"/>
    </source>
</evidence>
<dbReference type="InterPro" id="IPR036257">
    <property type="entry name" value="Cyt_c_oxidase_su2_TM_sf"/>
</dbReference>
<comment type="cofactor">
    <cofactor evidence="11">
        <name>Cu cation</name>
        <dbReference type="ChEBI" id="CHEBI:23378"/>
    </cofactor>
    <text evidence="11">Binds a copper A center.</text>
</comment>
<keyword evidence="11" id="KW-0186">Copper</keyword>
<evidence type="ECO:0000313" key="15">
    <source>
        <dbReference type="EMBL" id="RXK60848.1"/>
    </source>
</evidence>
<keyword evidence="8 12" id="KW-1133">Transmembrane helix</keyword>
<evidence type="ECO:0000256" key="8">
    <source>
        <dbReference type="ARBA" id="ARBA00022989"/>
    </source>
</evidence>
<evidence type="ECO:0000256" key="2">
    <source>
        <dbReference type="ARBA" id="ARBA00007866"/>
    </source>
</evidence>
<evidence type="ECO:0000259" key="14">
    <source>
        <dbReference type="PROSITE" id="PS50999"/>
    </source>
</evidence>
<evidence type="ECO:0000256" key="9">
    <source>
        <dbReference type="ARBA" id="ARBA00023136"/>
    </source>
</evidence>
<feature type="transmembrane region" description="Helical" evidence="12">
    <location>
        <begin position="47"/>
        <end position="69"/>
    </location>
</feature>
<accession>A0A4Q1CKE6</accession>
<comment type="subcellular location">
    <subcellularLocation>
        <location evidence="10">Cell membrane</location>
        <topology evidence="10">Multi-pass membrane protein</topology>
    </subcellularLocation>
    <subcellularLocation>
        <location evidence="1">Membrane</location>
        <topology evidence="1">Multi-pass membrane protein</topology>
    </subcellularLocation>
</comment>
<evidence type="ECO:0000256" key="7">
    <source>
        <dbReference type="ARBA" id="ARBA00022982"/>
    </source>
</evidence>
<dbReference type="InterPro" id="IPR011759">
    <property type="entry name" value="Cyt_c_oxidase_su2_TM_dom"/>
</dbReference>
<evidence type="ECO:0000256" key="11">
    <source>
        <dbReference type="RuleBase" id="RU004024"/>
    </source>
</evidence>
<dbReference type="Gene3D" id="2.60.40.420">
    <property type="entry name" value="Cupredoxins - blue copper proteins"/>
    <property type="match status" value="1"/>
</dbReference>
<dbReference type="EC" id="7.1.1.9" evidence="11"/>
<name>A0A4Q1CKE6_9BACT</name>
<feature type="domain" description="Cytochrome oxidase subunit II transmembrane region profile" evidence="14">
    <location>
        <begin position="67"/>
        <end position="162"/>
    </location>
</feature>
<keyword evidence="3 10" id="KW-0813">Transport</keyword>
<dbReference type="PRINTS" id="PR01166">
    <property type="entry name" value="CYCOXIDASEII"/>
</dbReference>
<organism evidence="15 16">
    <name type="scientific">Lacibacter luteus</name>
    <dbReference type="NCBI Taxonomy" id="2508719"/>
    <lineage>
        <taxon>Bacteria</taxon>
        <taxon>Pseudomonadati</taxon>
        <taxon>Bacteroidota</taxon>
        <taxon>Chitinophagia</taxon>
        <taxon>Chitinophagales</taxon>
        <taxon>Chitinophagaceae</taxon>
        <taxon>Lacibacter</taxon>
    </lineage>
</organism>
<evidence type="ECO:0000256" key="1">
    <source>
        <dbReference type="ARBA" id="ARBA00004141"/>
    </source>
</evidence>
<comment type="caution">
    <text evidence="15">The sequence shown here is derived from an EMBL/GenBank/DDBJ whole genome shotgun (WGS) entry which is preliminary data.</text>
</comment>
<comment type="catalytic activity">
    <reaction evidence="11">
        <text>4 Fe(II)-[cytochrome c] + O2 + 8 H(+)(in) = 4 Fe(III)-[cytochrome c] + 2 H2O + 4 H(+)(out)</text>
        <dbReference type="Rhea" id="RHEA:11436"/>
        <dbReference type="Rhea" id="RHEA-COMP:10350"/>
        <dbReference type="Rhea" id="RHEA-COMP:14399"/>
        <dbReference type="ChEBI" id="CHEBI:15377"/>
        <dbReference type="ChEBI" id="CHEBI:15378"/>
        <dbReference type="ChEBI" id="CHEBI:15379"/>
        <dbReference type="ChEBI" id="CHEBI:29033"/>
        <dbReference type="ChEBI" id="CHEBI:29034"/>
        <dbReference type="EC" id="7.1.1.9"/>
    </reaction>
</comment>
<keyword evidence="11" id="KW-0479">Metal-binding</keyword>
<keyword evidence="4 10" id="KW-0679">Respiratory chain</keyword>
<comment type="function">
    <text evidence="11">Subunits I and II form the functional core of the enzyme complex. Electrons originating in cytochrome c are transferred via heme a and Cu(A) to the binuclear center formed by heme a3 and Cu(B).</text>
</comment>
<comment type="similarity">
    <text evidence="2 10">Belongs to the cytochrome c oxidase subunit 2 family.</text>
</comment>
<dbReference type="GO" id="GO:0005886">
    <property type="term" value="C:plasma membrane"/>
    <property type="evidence" value="ECO:0007669"/>
    <property type="project" value="UniProtKB-SubCell"/>
</dbReference>
<dbReference type="RefSeq" id="WP_129130809.1">
    <property type="nucleotide sequence ID" value="NZ_SDHW01000002.1"/>
</dbReference>
<dbReference type="PROSITE" id="PS50999">
    <property type="entry name" value="COX2_TM"/>
    <property type="match status" value="1"/>
</dbReference>
<dbReference type="PANTHER" id="PTHR22888">
    <property type="entry name" value="CYTOCHROME C OXIDASE, SUBUNIT II"/>
    <property type="match status" value="1"/>
</dbReference>
<keyword evidence="5 10" id="KW-0812">Transmembrane</keyword>
<evidence type="ECO:0000259" key="13">
    <source>
        <dbReference type="PROSITE" id="PS50857"/>
    </source>
</evidence>
<feature type="transmembrane region" description="Helical" evidence="12">
    <location>
        <begin position="6"/>
        <end position="26"/>
    </location>
</feature>
<protein>
    <recommendedName>
        <fullName evidence="11">Cytochrome c oxidase subunit 2</fullName>
        <ecNumber evidence="11">7.1.1.9</ecNumber>
    </recommendedName>
</protein>
<keyword evidence="9 12" id="KW-0472">Membrane</keyword>
<dbReference type="Proteomes" id="UP000290204">
    <property type="component" value="Unassembled WGS sequence"/>
</dbReference>
<dbReference type="PANTHER" id="PTHR22888:SF9">
    <property type="entry name" value="CYTOCHROME C OXIDASE SUBUNIT 2"/>
    <property type="match status" value="1"/>
</dbReference>
<evidence type="ECO:0000256" key="3">
    <source>
        <dbReference type="ARBA" id="ARBA00022448"/>
    </source>
</evidence>
<dbReference type="Pfam" id="PF02790">
    <property type="entry name" value="COX2_TM"/>
    <property type="match status" value="1"/>
</dbReference>
<dbReference type="Pfam" id="PF00116">
    <property type="entry name" value="COX2"/>
    <property type="match status" value="1"/>
</dbReference>
<evidence type="ECO:0000256" key="5">
    <source>
        <dbReference type="ARBA" id="ARBA00022692"/>
    </source>
</evidence>
<evidence type="ECO:0000256" key="12">
    <source>
        <dbReference type="SAM" id="Phobius"/>
    </source>
</evidence>
<evidence type="ECO:0000256" key="4">
    <source>
        <dbReference type="ARBA" id="ARBA00022660"/>
    </source>
</evidence>
<reference evidence="15 16" key="1">
    <citation type="submission" date="2019-01" db="EMBL/GenBank/DDBJ databases">
        <title>Lacibacter sp. strain TTM-7.</title>
        <authorList>
            <person name="Chen W.-M."/>
        </authorList>
    </citation>
    <scope>NUCLEOTIDE SEQUENCE [LARGE SCALE GENOMIC DNA]</scope>
    <source>
        <strain evidence="15 16">TTM-7</strain>
    </source>
</reference>
<evidence type="ECO:0000256" key="10">
    <source>
        <dbReference type="RuleBase" id="RU000456"/>
    </source>
</evidence>
<dbReference type="AlphaFoldDB" id="A0A4Q1CKE6"/>
<dbReference type="InterPro" id="IPR045187">
    <property type="entry name" value="CcO_II"/>
</dbReference>
<proteinExistence type="inferred from homology"/>
<dbReference type="OrthoDB" id="9781261at2"/>
<dbReference type="SUPFAM" id="SSF49503">
    <property type="entry name" value="Cupredoxins"/>
    <property type="match status" value="1"/>
</dbReference>
<feature type="transmembrane region" description="Helical" evidence="12">
    <location>
        <begin position="134"/>
        <end position="156"/>
    </location>
</feature>
<dbReference type="SUPFAM" id="SSF81464">
    <property type="entry name" value="Cytochrome c oxidase subunit II-like, transmembrane region"/>
    <property type="match status" value="1"/>
</dbReference>
<dbReference type="PROSITE" id="PS50857">
    <property type="entry name" value="COX2_CUA"/>
    <property type="match status" value="1"/>
</dbReference>
<dbReference type="InterPro" id="IPR002429">
    <property type="entry name" value="CcO_II-like_C"/>
</dbReference>
<keyword evidence="6" id="KW-1278">Translocase</keyword>
<dbReference type="GO" id="GO:0004129">
    <property type="term" value="F:cytochrome-c oxidase activity"/>
    <property type="evidence" value="ECO:0007669"/>
    <property type="project" value="UniProtKB-EC"/>
</dbReference>
<sequence length="368" mass="41721">MTTTTYLIIAAAVLVFIVIFQISKASEYVSVLKGEETSRKQNNRINGFMLLGFMIVGFIAVYYCNKLLYKTTLFPQGSASVEGEDFDEMFMITTAVTGLVFVLTQFLLFFFAWKYQEKEGRKAFYFPHNNKLELIWTVVPAIFLTVLVVFGLRSWFRITSDAPKGALEVEIVGKQFGWMMRYPGKDKIFGKTYFRVISDENSNPFGQIFQDDETLKLKADPTNFDDVVTTQTMYIVKGRPVKLIIGSRDVIHDVGLNHFRLKMDAVPGIPTTLWFTPKYTTKEMKERTGNPNFVYEIACDQMCGNGHYSMKGIIEVVTQEEFDVWMAKQKPNYYTAFPDKEPGVVKPAAADSTAAATAAEKTTVAINK</sequence>
<feature type="transmembrane region" description="Helical" evidence="12">
    <location>
        <begin position="89"/>
        <end position="113"/>
    </location>
</feature>
<dbReference type="GO" id="GO:0042773">
    <property type="term" value="P:ATP synthesis coupled electron transport"/>
    <property type="evidence" value="ECO:0007669"/>
    <property type="project" value="TreeGrafter"/>
</dbReference>
<keyword evidence="16" id="KW-1185">Reference proteome</keyword>
<gene>
    <name evidence="15" type="ORF">ESA94_10325</name>
</gene>
<dbReference type="InterPro" id="IPR008972">
    <property type="entry name" value="Cupredoxin"/>
</dbReference>
<dbReference type="GO" id="GO:0005507">
    <property type="term" value="F:copper ion binding"/>
    <property type="evidence" value="ECO:0007669"/>
    <property type="project" value="InterPro"/>
</dbReference>